<dbReference type="Proteomes" id="UP000318103">
    <property type="component" value="Unassembled WGS sequence"/>
</dbReference>
<dbReference type="Gene3D" id="1.10.10.60">
    <property type="entry name" value="Homeodomain-like"/>
    <property type="match status" value="1"/>
</dbReference>
<feature type="domain" description="Helix-turn-helix" evidence="2">
    <location>
        <begin position="26"/>
        <end position="86"/>
    </location>
</feature>
<keyword evidence="4" id="KW-1185">Reference proteome</keyword>
<accession>A0A542TH15</accession>
<dbReference type="InterPro" id="IPR045745">
    <property type="entry name" value="HTH_58_Actinobacteria-type"/>
</dbReference>
<evidence type="ECO:0000313" key="4">
    <source>
        <dbReference type="Proteomes" id="UP000318103"/>
    </source>
</evidence>
<dbReference type="Pfam" id="PF19575">
    <property type="entry name" value="HTH_58"/>
    <property type="match status" value="1"/>
</dbReference>
<evidence type="ECO:0000313" key="3">
    <source>
        <dbReference type="EMBL" id="TQK86139.1"/>
    </source>
</evidence>
<dbReference type="AlphaFoldDB" id="A0A542TH15"/>
<feature type="region of interest" description="Disordered" evidence="1">
    <location>
        <begin position="1"/>
        <end position="20"/>
    </location>
</feature>
<protein>
    <recommendedName>
        <fullName evidence="2">Helix-turn-helix domain-containing protein</fullName>
    </recommendedName>
</protein>
<evidence type="ECO:0000259" key="2">
    <source>
        <dbReference type="Pfam" id="PF19575"/>
    </source>
</evidence>
<organism evidence="3 4">
    <name type="scientific">Streptomyces puniciscabiei</name>
    <dbReference type="NCBI Taxonomy" id="164348"/>
    <lineage>
        <taxon>Bacteria</taxon>
        <taxon>Bacillati</taxon>
        <taxon>Actinomycetota</taxon>
        <taxon>Actinomycetes</taxon>
        <taxon>Kitasatosporales</taxon>
        <taxon>Streptomycetaceae</taxon>
        <taxon>Streptomyces</taxon>
    </lineage>
</organism>
<sequence>MEGGDLGTSDHTPTSGEEIFVHKDMRKGKWITGGAREKLAEVFAREYKEGRSIRAIAEAHDRSYGFVHRVLTEADVPLRTRGGDVRTGTARQTR</sequence>
<proteinExistence type="predicted"/>
<reference evidence="3 4" key="1">
    <citation type="submission" date="2019-06" db="EMBL/GenBank/DDBJ databases">
        <title>Sequencing the genomes of 1000 actinobacteria strains.</title>
        <authorList>
            <person name="Klenk H.-P."/>
        </authorList>
    </citation>
    <scope>NUCLEOTIDE SEQUENCE [LARGE SCALE GENOMIC DNA]</scope>
    <source>
        <strain evidence="3 4">DSM 41929</strain>
    </source>
</reference>
<dbReference type="EMBL" id="VFNX01000002">
    <property type="protein sequence ID" value="TQK86139.1"/>
    <property type="molecule type" value="Genomic_DNA"/>
</dbReference>
<comment type="caution">
    <text evidence="3">The sequence shown here is derived from an EMBL/GenBank/DDBJ whole genome shotgun (WGS) entry which is preliminary data.</text>
</comment>
<evidence type="ECO:0000256" key="1">
    <source>
        <dbReference type="SAM" id="MobiDB-lite"/>
    </source>
</evidence>
<name>A0A542TH15_9ACTN</name>
<gene>
    <name evidence="3" type="ORF">FB563_6231</name>
</gene>